<feature type="domain" description="Glycoside hydrolase family 5" evidence="7">
    <location>
        <begin position="26"/>
        <end position="359"/>
    </location>
</feature>
<evidence type="ECO:0000256" key="4">
    <source>
        <dbReference type="ARBA" id="ARBA00022801"/>
    </source>
</evidence>
<comment type="similarity">
    <text evidence="2">Belongs to the glycosyl hydrolase 5 (cellulase A) family.</text>
</comment>
<evidence type="ECO:0000259" key="7">
    <source>
        <dbReference type="Pfam" id="PF26410"/>
    </source>
</evidence>
<dbReference type="AlphaFoldDB" id="A0A7I8KL97"/>
<dbReference type="GO" id="GO:0000272">
    <property type="term" value="P:polysaccharide catabolic process"/>
    <property type="evidence" value="ECO:0007669"/>
    <property type="project" value="InterPro"/>
</dbReference>
<dbReference type="Pfam" id="PF26410">
    <property type="entry name" value="GH5_mannosidase"/>
    <property type="match status" value="1"/>
</dbReference>
<accession>A0A7I8KL97</accession>
<feature type="signal peptide" evidence="6">
    <location>
        <begin position="1"/>
        <end position="22"/>
    </location>
</feature>
<keyword evidence="5" id="KW-0326">Glycosidase</keyword>
<dbReference type="GO" id="GO:0016985">
    <property type="term" value="F:mannan endo-1,4-beta-mannosidase activity"/>
    <property type="evidence" value="ECO:0007669"/>
    <property type="project" value="UniProtKB-EC"/>
</dbReference>
<evidence type="ECO:0000256" key="5">
    <source>
        <dbReference type="ARBA" id="ARBA00023295"/>
    </source>
</evidence>
<evidence type="ECO:0000313" key="9">
    <source>
        <dbReference type="Proteomes" id="UP000663760"/>
    </source>
</evidence>
<evidence type="ECO:0000256" key="2">
    <source>
        <dbReference type="ARBA" id="ARBA00005641"/>
    </source>
</evidence>
<dbReference type="Gene3D" id="3.20.20.80">
    <property type="entry name" value="Glycosidases"/>
    <property type="match status" value="1"/>
</dbReference>
<dbReference type="InterPro" id="IPR017853">
    <property type="entry name" value="GH"/>
</dbReference>
<dbReference type="PANTHER" id="PTHR31451">
    <property type="match status" value="1"/>
</dbReference>
<dbReference type="InterPro" id="IPR018087">
    <property type="entry name" value="Glyco_hydro_5_CS"/>
</dbReference>
<keyword evidence="4" id="KW-0378">Hydrolase</keyword>
<dbReference type="SUPFAM" id="SSF51445">
    <property type="entry name" value="(Trans)glycosidases"/>
    <property type="match status" value="1"/>
</dbReference>
<reference evidence="8" key="1">
    <citation type="submission" date="2020-02" db="EMBL/GenBank/DDBJ databases">
        <authorList>
            <person name="Scholz U."/>
            <person name="Mascher M."/>
            <person name="Fiebig A."/>
        </authorList>
    </citation>
    <scope>NUCLEOTIDE SEQUENCE</scope>
</reference>
<dbReference type="PROSITE" id="PS00659">
    <property type="entry name" value="GLYCOSYL_HYDROL_F5"/>
    <property type="match status" value="1"/>
</dbReference>
<comment type="catalytic activity">
    <reaction evidence="1">
        <text>Random hydrolysis of (1-&gt;4)-beta-D-mannosidic linkages in mannans, galactomannans and glucomannans.</text>
        <dbReference type="EC" id="3.2.1.78"/>
    </reaction>
</comment>
<dbReference type="PANTHER" id="PTHR31451:SF60">
    <property type="entry name" value="MANNAN ENDO-1,4-BETA-MANNOSIDASE 1"/>
    <property type="match status" value="1"/>
</dbReference>
<evidence type="ECO:0000256" key="3">
    <source>
        <dbReference type="ARBA" id="ARBA00012706"/>
    </source>
</evidence>
<protein>
    <recommendedName>
        <fullName evidence="3">mannan endo-1,4-beta-mannosidase</fullName>
        <ecNumber evidence="3">3.2.1.78</ecNumber>
    </recommendedName>
</protein>
<dbReference type="EMBL" id="LR746269">
    <property type="protein sequence ID" value="CAA7397735.1"/>
    <property type="molecule type" value="Genomic_DNA"/>
</dbReference>
<evidence type="ECO:0000256" key="6">
    <source>
        <dbReference type="SAM" id="SignalP"/>
    </source>
</evidence>
<dbReference type="Proteomes" id="UP000663760">
    <property type="component" value="Chromosome 6"/>
</dbReference>
<proteinExistence type="inferred from homology"/>
<organism evidence="8 9">
    <name type="scientific">Spirodela intermedia</name>
    <name type="common">Intermediate duckweed</name>
    <dbReference type="NCBI Taxonomy" id="51605"/>
    <lineage>
        <taxon>Eukaryota</taxon>
        <taxon>Viridiplantae</taxon>
        <taxon>Streptophyta</taxon>
        <taxon>Embryophyta</taxon>
        <taxon>Tracheophyta</taxon>
        <taxon>Spermatophyta</taxon>
        <taxon>Magnoliopsida</taxon>
        <taxon>Liliopsida</taxon>
        <taxon>Araceae</taxon>
        <taxon>Lemnoideae</taxon>
        <taxon>Spirodela</taxon>
    </lineage>
</organism>
<keyword evidence="6" id="KW-0732">Signal</keyword>
<evidence type="ECO:0000313" key="8">
    <source>
        <dbReference type="EMBL" id="CAA7397735.1"/>
    </source>
</evidence>
<keyword evidence="9" id="KW-1185">Reference proteome</keyword>
<feature type="chain" id="PRO_5029457864" description="mannan endo-1,4-beta-mannosidase" evidence="6">
    <location>
        <begin position="23"/>
        <end position="429"/>
    </location>
</feature>
<dbReference type="FunFam" id="3.20.20.80:FF:000012">
    <property type="entry name" value="Mannan endo-1,4-beta-mannosidase 6"/>
    <property type="match status" value="1"/>
</dbReference>
<sequence length="429" mass="47771">MKRAAALLLLLVCLLNQRHLRADAAAFVRVSGLHFTVNGSPFFANGFNAYWLMSVAADAAHRSKVSMAFQEAASHGLTVCRTWAFSDGGYRALQVSPGVYDEQVFRGLDFVVAEASKHGIRLVLSFANNYESFGGKKQYVSWARARGQNVFSDDDFFSNPLVRFFFKNHVKAVITRRNTLTGVMYRDDPTILAWELMNEPRCPSDPSGRTLQSWIEEMAAHVKSIDWNHLLEAGLEGFYGPAAPPQKRFLPGLNVGTDFISNNLVHGVDFATIHSYPDQWLSGSDHQTQLAFLERWLDTHIADARLILRMPLLLAEFGISRKDLGFSAAQRDALLTAVYTKVYRSARAGGSAAGALFWHLLEQGMEVYGDGYEIVFQEIPPSTASIITEQGRRLRYLGKLGARLRNVEKLEKARAMNAQPSRSSVSDGT</sequence>
<dbReference type="EC" id="3.2.1.78" evidence="3"/>
<evidence type="ECO:0000256" key="1">
    <source>
        <dbReference type="ARBA" id="ARBA00001678"/>
    </source>
</evidence>
<dbReference type="InterPro" id="IPR001547">
    <property type="entry name" value="Glyco_hydro_5"/>
</dbReference>
<dbReference type="InterPro" id="IPR045053">
    <property type="entry name" value="MAN-like"/>
</dbReference>
<name>A0A7I8KL97_SPIIN</name>
<dbReference type="OrthoDB" id="406631at2759"/>
<gene>
    <name evidence="8" type="ORF">SI8410_06008400</name>
</gene>